<keyword evidence="1" id="KW-1277">Toxin-antitoxin system</keyword>
<dbReference type="InterPro" id="IPR007712">
    <property type="entry name" value="RelE/ParE_toxin"/>
</dbReference>
<organism evidence="2 3">
    <name type="scientific">Sphingobium olei</name>
    <dbReference type="NCBI Taxonomy" id="420955"/>
    <lineage>
        <taxon>Bacteria</taxon>
        <taxon>Pseudomonadati</taxon>
        <taxon>Pseudomonadota</taxon>
        <taxon>Alphaproteobacteria</taxon>
        <taxon>Sphingomonadales</taxon>
        <taxon>Sphingomonadaceae</taxon>
        <taxon>Sphingobium</taxon>
    </lineage>
</organism>
<dbReference type="RefSeq" id="WP_380908405.1">
    <property type="nucleotide sequence ID" value="NZ_JBHTLS010000005.1"/>
</dbReference>
<gene>
    <name evidence="2" type="ORF">ACFQ24_00845</name>
</gene>
<dbReference type="Pfam" id="PF05016">
    <property type="entry name" value="ParE_toxin"/>
    <property type="match status" value="1"/>
</dbReference>
<keyword evidence="3" id="KW-1185">Reference proteome</keyword>
<evidence type="ECO:0000313" key="3">
    <source>
        <dbReference type="Proteomes" id="UP001597203"/>
    </source>
</evidence>
<sequence>MDIRFSKTAMKALLRSNKRTLIRQKIDELANDPASLDVNVKRLQGRPEYRLRVQDWRVIFRIDQDILWIDDIAPRGSAYEVNP</sequence>
<name>A0ABW3NWF9_9SPHN</name>
<comment type="caution">
    <text evidence="2">The sequence shown here is derived from an EMBL/GenBank/DDBJ whole genome shotgun (WGS) entry which is preliminary data.</text>
</comment>
<evidence type="ECO:0000313" key="2">
    <source>
        <dbReference type="EMBL" id="MFD1103464.1"/>
    </source>
</evidence>
<proteinExistence type="predicted"/>
<protein>
    <submittedName>
        <fullName evidence="2">Type II toxin-antitoxin system RelE/ParE family toxin</fullName>
    </submittedName>
</protein>
<dbReference type="Proteomes" id="UP001597203">
    <property type="component" value="Unassembled WGS sequence"/>
</dbReference>
<accession>A0ABW3NWF9</accession>
<reference evidence="3" key="1">
    <citation type="journal article" date="2019" name="Int. J. Syst. Evol. Microbiol.">
        <title>The Global Catalogue of Microorganisms (GCM) 10K type strain sequencing project: providing services to taxonomists for standard genome sequencing and annotation.</title>
        <authorList>
            <consortium name="The Broad Institute Genomics Platform"/>
            <consortium name="The Broad Institute Genome Sequencing Center for Infectious Disease"/>
            <person name="Wu L."/>
            <person name="Ma J."/>
        </authorList>
    </citation>
    <scope>NUCLEOTIDE SEQUENCE [LARGE SCALE GENOMIC DNA]</scope>
    <source>
        <strain evidence="3">CCUG 54329</strain>
    </source>
</reference>
<dbReference type="InterPro" id="IPR035093">
    <property type="entry name" value="RelE/ParE_toxin_dom_sf"/>
</dbReference>
<evidence type="ECO:0000256" key="1">
    <source>
        <dbReference type="ARBA" id="ARBA00022649"/>
    </source>
</evidence>
<dbReference type="Gene3D" id="3.30.2310.20">
    <property type="entry name" value="RelE-like"/>
    <property type="match status" value="1"/>
</dbReference>
<dbReference type="EMBL" id="JBHTLS010000005">
    <property type="protein sequence ID" value="MFD1103464.1"/>
    <property type="molecule type" value="Genomic_DNA"/>
</dbReference>
<dbReference type="SUPFAM" id="SSF143011">
    <property type="entry name" value="RelE-like"/>
    <property type="match status" value="1"/>
</dbReference>